<reference evidence="1 2" key="1">
    <citation type="submission" date="2018-05" db="EMBL/GenBank/DDBJ databases">
        <title>Genetic diversity of glacier-inhabiting Cryobacterium bacteria in China and description of Cryobacterium mengkeensis sp. nov. and Arthrobacter glacialis sp. nov.</title>
        <authorList>
            <person name="Liu Q."/>
            <person name="Xin Y.-H."/>
        </authorList>
    </citation>
    <scope>NUCLEOTIDE SEQUENCE [LARGE SCALE GENOMIC DNA]</scope>
    <source>
        <strain evidence="1 2">B7</strain>
    </source>
</reference>
<evidence type="ECO:0000313" key="1">
    <source>
        <dbReference type="EMBL" id="PYI39937.1"/>
    </source>
</evidence>
<gene>
    <name evidence="1" type="ORF">CVS30_02935</name>
</gene>
<dbReference type="InterPro" id="IPR007553">
    <property type="entry name" value="2-thiour_desulf"/>
</dbReference>
<organism evidence="1 2">
    <name type="scientific">Arthrobacter psychrolactophilus</name>
    <dbReference type="NCBI Taxonomy" id="92442"/>
    <lineage>
        <taxon>Bacteria</taxon>
        <taxon>Bacillati</taxon>
        <taxon>Actinomycetota</taxon>
        <taxon>Actinomycetes</taxon>
        <taxon>Micrococcales</taxon>
        <taxon>Micrococcaceae</taxon>
        <taxon>Arthrobacter</taxon>
    </lineage>
</organism>
<dbReference type="Proteomes" id="UP000247980">
    <property type="component" value="Unassembled WGS sequence"/>
</dbReference>
<accession>A0A2V5JID0</accession>
<comment type="caution">
    <text evidence="1">The sequence shown here is derived from an EMBL/GenBank/DDBJ whole genome shotgun (WGS) entry which is preliminary data.</text>
</comment>
<keyword evidence="2" id="KW-1185">Reference proteome</keyword>
<dbReference type="Pfam" id="PF04463">
    <property type="entry name" value="2-thiour_desulf"/>
    <property type="match status" value="1"/>
</dbReference>
<dbReference type="AlphaFoldDB" id="A0A2V5JID0"/>
<proteinExistence type="predicted"/>
<sequence>MTPKLTLVSSCLAGLPCRYDARARPDDAVMQAVADGTALPACAEQLGGLPTPRPPVEIVGGDGHDVLAGTASVVTSDRVDLTSAFVHGAHVVAELVAERGITHAVLQDRSPSCGCGTIYDGSHSGALVNGDGVLAAVLKSRGVTVEALRGQSPQR</sequence>
<dbReference type="PANTHER" id="PTHR30087">
    <property type="entry name" value="INNER MEMBRANE PROTEIN"/>
    <property type="match status" value="1"/>
</dbReference>
<dbReference type="PANTHER" id="PTHR30087:SF1">
    <property type="entry name" value="HYPOTHETICAL CYTOSOLIC PROTEIN"/>
    <property type="match status" value="1"/>
</dbReference>
<name>A0A2V5JID0_9MICC</name>
<dbReference type="OrthoDB" id="495783at2"/>
<evidence type="ECO:0000313" key="2">
    <source>
        <dbReference type="Proteomes" id="UP000247980"/>
    </source>
</evidence>
<dbReference type="RefSeq" id="WP_110484110.1">
    <property type="nucleotide sequence ID" value="NZ_QJVC01000002.1"/>
</dbReference>
<dbReference type="EMBL" id="QJVC01000002">
    <property type="protein sequence ID" value="PYI39937.1"/>
    <property type="molecule type" value="Genomic_DNA"/>
</dbReference>
<protein>
    <submittedName>
        <fullName evidence="1">DUF523 domain-containing protein</fullName>
    </submittedName>
</protein>